<feature type="region of interest" description="Disordered" evidence="5">
    <location>
        <begin position="416"/>
        <end position="447"/>
    </location>
</feature>
<dbReference type="SMART" id="SM01362">
    <property type="entry name" value="DUF663"/>
    <property type="match status" value="1"/>
</dbReference>
<dbReference type="InterPro" id="IPR007034">
    <property type="entry name" value="BMS1_TSR1_C"/>
</dbReference>
<dbReference type="GeneID" id="54418184"/>
<dbReference type="GO" id="GO:0034511">
    <property type="term" value="F:U3 snoRNA binding"/>
    <property type="evidence" value="ECO:0007669"/>
    <property type="project" value="TreeGrafter"/>
</dbReference>
<keyword evidence="3" id="KW-0539">Nucleus</keyword>
<name>A0A6G1G0E1_9PEZI</name>
<evidence type="ECO:0000313" key="7">
    <source>
        <dbReference type="EMBL" id="KAF1811390.1"/>
    </source>
</evidence>
<sequence length="817" mass="92567">MGTTTMEQHHHRSTTKGAHKSFKSRHSTKNALREQIKGRIERPAKGVRKTPHQHMMSKLERKNQAKQKRMSSVRDHNAAKSIFSGKNGAPRIVALVPLCADVNNAATVRKLNGSVDLEDGGEIPEHGWTRSRIERFGQNVAYVLPKRDLVSVLDACRVADIVLFVLSTETEVDALGEAMLRAIESQGVSNVYALAQPADAMVKPKERRRVDASLISFMSHFFPSIERITNLDISQECLNLVRSLCSTVPKGIRWREDRSWMMVEELQWSEANQTENINDTSELVLTGVVRGQRLDPDRLVRVGDWGEFRISKIVSAPLVKAKAAKGDSMAIDDDTEDVLALPTEDQDDLLELAPEEEMQLDYDDRMTTATSATRKGVLLDDHHYFSDDDDEMTRRPKKLPKGTSKYQSAWFVDDVSDSDAELEDYDDEEEEEEADEFHGSDDFMDGVTGPPEPTEFEGTEYPVSEAFHDISPEQRAAELAQYRANRNVEAEEDFEFPDEIELTPEMVGRERLAKYRGLKSLRTSEWDTEEDKIYEPEAWPRLLEIADYRGAKNKVLREGEFRGVVPGTRVSVYLEGVPSSLRNTIVPSPLAMFSLLRHEHKRTATNVTITLPSDAEAPIKSKDELIFQCGPRRFVINPLFSQQGNTPNDVHKFERYLHPGRAAVATFIAPLTWGSVPCLFFRRSTDPSQSSNLHLIATGTTVPPSTQRVIAKRVVLTGHPYKIHKRVVTVRYMFFNDEDIAWFKALRLWTKRGRSGFIKESLGTHGYFKATFDGRINPLDAVGVSLYKRMWPRSAVSWKRDEVDSIEEVDSAEQMVE</sequence>
<dbReference type="GO" id="GO:0005730">
    <property type="term" value="C:nucleolus"/>
    <property type="evidence" value="ECO:0007669"/>
    <property type="project" value="UniProtKB-SubCell"/>
</dbReference>
<dbReference type="PANTHER" id="PTHR12858">
    <property type="entry name" value="RIBOSOME BIOGENESIS PROTEIN"/>
    <property type="match status" value="1"/>
</dbReference>
<evidence type="ECO:0000259" key="6">
    <source>
        <dbReference type="PROSITE" id="PS51714"/>
    </source>
</evidence>
<reference evidence="9" key="2">
    <citation type="submission" date="2020-04" db="EMBL/GenBank/DDBJ databases">
        <authorList>
            <consortium name="NCBI Genome Project"/>
        </authorList>
    </citation>
    <scope>NUCLEOTIDE SEQUENCE</scope>
    <source>
        <strain evidence="9">CBS 781.70</strain>
    </source>
</reference>
<protein>
    <submittedName>
        <fullName evidence="7 9">DUF663-domain-containing protein</fullName>
    </submittedName>
</protein>
<dbReference type="InterPro" id="IPR039761">
    <property type="entry name" value="Bms1/Tsr1"/>
</dbReference>
<dbReference type="PANTHER" id="PTHR12858:SF1">
    <property type="entry name" value="PRE-RRNA-PROCESSING PROTEIN TSR1 HOMOLOG"/>
    <property type="match status" value="1"/>
</dbReference>
<evidence type="ECO:0000256" key="4">
    <source>
        <dbReference type="ARBA" id="ARBA00038288"/>
    </source>
</evidence>
<dbReference type="InterPro" id="IPR012948">
    <property type="entry name" value="AARP2CN"/>
</dbReference>
<dbReference type="GO" id="GO:0000462">
    <property type="term" value="P:maturation of SSU-rRNA from tricistronic rRNA transcript (SSU-rRNA, 5.8S rRNA, LSU-rRNA)"/>
    <property type="evidence" value="ECO:0007669"/>
    <property type="project" value="TreeGrafter"/>
</dbReference>
<comment type="subcellular location">
    <subcellularLocation>
        <location evidence="1">Nucleus</location>
        <location evidence="1">Nucleolus</location>
    </subcellularLocation>
</comment>
<dbReference type="GO" id="GO:0005525">
    <property type="term" value="F:GTP binding"/>
    <property type="evidence" value="ECO:0007669"/>
    <property type="project" value="TreeGrafter"/>
</dbReference>
<evidence type="ECO:0000256" key="2">
    <source>
        <dbReference type="ARBA" id="ARBA00022517"/>
    </source>
</evidence>
<keyword evidence="8" id="KW-1185">Reference proteome</keyword>
<feature type="compositionally biased region" description="Acidic residues" evidence="5">
    <location>
        <begin position="416"/>
        <end position="435"/>
    </location>
</feature>
<feature type="region of interest" description="Disordered" evidence="5">
    <location>
        <begin position="1"/>
        <end position="71"/>
    </location>
</feature>
<comment type="similarity">
    <text evidence="4">Belongs to the TRAFAC class translation factor GTPase superfamily. Bms1-like GTPase family. TSR1 subfamily.</text>
</comment>
<dbReference type="GO" id="GO:0003924">
    <property type="term" value="F:GTPase activity"/>
    <property type="evidence" value="ECO:0007669"/>
    <property type="project" value="TreeGrafter"/>
</dbReference>
<evidence type="ECO:0000313" key="8">
    <source>
        <dbReference type="Proteomes" id="UP000504638"/>
    </source>
</evidence>
<dbReference type="Pfam" id="PF04950">
    <property type="entry name" value="RIBIOP_C"/>
    <property type="match status" value="1"/>
</dbReference>
<reference evidence="7 9" key="1">
    <citation type="submission" date="2020-01" db="EMBL/GenBank/DDBJ databases">
        <authorList>
            <consortium name="DOE Joint Genome Institute"/>
            <person name="Haridas S."/>
            <person name="Albert R."/>
            <person name="Binder M."/>
            <person name="Bloem J."/>
            <person name="Labutti K."/>
            <person name="Salamov A."/>
            <person name="Andreopoulos B."/>
            <person name="Baker S.E."/>
            <person name="Barry K."/>
            <person name="Bills G."/>
            <person name="Bluhm B.H."/>
            <person name="Cannon C."/>
            <person name="Castanera R."/>
            <person name="Culley D.E."/>
            <person name="Daum C."/>
            <person name="Ezra D."/>
            <person name="Gonzalez J.B."/>
            <person name="Henrissat B."/>
            <person name="Kuo A."/>
            <person name="Liang C."/>
            <person name="Lipzen A."/>
            <person name="Lutzoni F."/>
            <person name="Magnuson J."/>
            <person name="Mondo S."/>
            <person name="Nolan M."/>
            <person name="Ohm R."/>
            <person name="Pangilinan J."/>
            <person name="Park H.-J."/>
            <person name="Ramirez L."/>
            <person name="Alfaro M."/>
            <person name="Sun H."/>
            <person name="Tritt A."/>
            <person name="Yoshinaga Y."/>
            <person name="Zwiers L.-H."/>
            <person name="Turgeon B.G."/>
            <person name="Goodwin S.B."/>
            <person name="Spatafora J.W."/>
            <person name="Crous P.W."/>
            <person name="Grigoriev I.V."/>
        </authorList>
    </citation>
    <scope>NUCLEOTIDE SEQUENCE</scope>
    <source>
        <strain evidence="7 9">CBS 781.70</strain>
    </source>
</reference>
<organism evidence="7">
    <name type="scientific">Eremomyces bilateralis CBS 781.70</name>
    <dbReference type="NCBI Taxonomy" id="1392243"/>
    <lineage>
        <taxon>Eukaryota</taxon>
        <taxon>Fungi</taxon>
        <taxon>Dikarya</taxon>
        <taxon>Ascomycota</taxon>
        <taxon>Pezizomycotina</taxon>
        <taxon>Dothideomycetes</taxon>
        <taxon>Dothideomycetes incertae sedis</taxon>
        <taxon>Eremomycetales</taxon>
        <taxon>Eremomycetaceae</taxon>
        <taxon>Eremomyces</taxon>
    </lineage>
</organism>
<gene>
    <name evidence="7 9" type="ORF">P152DRAFT_438559</name>
</gene>
<dbReference type="RefSeq" id="XP_033533021.1">
    <property type="nucleotide sequence ID" value="XM_033677614.1"/>
</dbReference>
<evidence type="ECO:0000256" key="1">
    <source>
        <dbReference type="ARBA" id="ARBA00004604"/>
    </source>
</evidence>
<dbReference type="InterPro" id="IPR030387">
    <property type="entry name" value="G_Bms1/Tsr1_dom"/>
</dbReference>
<evidence type="ECO:0000256" key="5">
    <source>
        <dbReference type="SAM" id="MobiDB-lite"/>
    </source>
</evidence>
<proteinExistence type="inferred from homology"/>
<dbReference type="PROSITE" id="PS51714">
    <property type="entry name" value="G_BMS1"/>
    <property type="match status" value="1"/>
</dbReference>
<dbReference type="EMBL" id="ML975162">
    <property type="protein sequence ID" value="KAF1811390.1"/>
    <property type="molecule type" value="Genomic_DNA"/>
</dbReference>
<dbReference type="SMART" id="SM00785">
    <property type="entry name" value="AARP2CN"/>
    <property type="match status" value="1"/>
</dbReference>
<keyword evidence="2" id="KW-0690">Ribosome biogenesis</keyword>
<dbReference type="GO" id="GO:0030688">
    <property type="term" value="C:preribosome, small subunit precursor"/>
    <property type="evidence" value="ECO:0007669"/>
    <property type="project" value="TreeGrafter"/>
</dbReference>
<dbReference type="AlphaFoldDB" id="A0A6G1G0E1"/>
<feature type="domain" description="Bms1-type G" evidence="6">
    <location>
        <begin position="89"/>
        <end position="250"/>
    </location>
</feature>
<reference evidence="9" key="3">
    <citation type="submission" date="2025-04" db="UniProtKB">
        <authorList>
            <consortium name="RefSeq"/>
        </authorList>
    </citation>
    <scope>IDENTIFICATION</scope>
    <source>
        <strain evidence="9">CBS 781.70</strain>
    </source>
</reference>
<dbReference type="Pfam" id="PF22298">
    <property type="entry name" value="Tsr1_G-like"/>
    <property type="match status" value="1"/>
</dbReference>
<feature type="compositionally biased region" description="Basic and acidic residues" evidence="5">
    <location>
        <begin position="31"/>
        <end position="44"/>
    </location>
</feature>
<feature type="compositionally biased region" description="Basic residues" evidence="5">
    <location>
        <begin position="9"/>
        <end position="28"/>
    </location>
</feature>
<dbReference type="OrthoDB" id="119302at2759"/>
<dbReference type="Proteomes" id="UP000504638">
    <property type="component" value="Unplaced"/>
</dbReference>
<dbReference type="Pfam" id="PF08142">
    <property type="entry name" value="AARP2CN"/>
    <property type="match status" value="1"/>
</dbReference>
<dbReference type="GO" id="GO:0000479">
    <property type="term" value="P:endonucleolytic cleavage of tricistronic rRNA transcript (SSU-rRNA, 5.8S rRNA, LSU-rRNA)"/>
    <property type="evidence" value="ECO:0007669"/>
    <property type="project" value="TreeGrafter"/>
</dbReference>
<evidence type="ECO:0000256" key="3">
    <source>
        <dbReference type="ARBA" id="ARBA00023242"/>
    </source>
</evidence>
<evidence type="ECO:0000313" key="9">
    <source>
        <dbReference type="RefSeq" id="XP_033533021.1"/>
    </source>
</evidence>
<accession>A0A6G1G0E1</accession>